<proteinExistence type="predicted"/>
<dbReference type="AlphaFoldDB" id="A0A4Y7TJY0"/>
<reference evidence="1 2" key="1">
    <citation type="journal article" date="2019" name="Nat. Ecol. Evol.">
        <title>Megaphylogeny resolves global patterns of mushroom evolution.</title>
        <authorList>
            <person name="Varga T."/>
            <person name="Krizsan K."/>
            <person name="Foldi C."/>
            <person name="Dima B."/>
            <person name="Sanchez-Garcia M."/>
            <person name="Sanchez-Ramirez S."/>
            <person name="Szollosi G.J."/>
            <person name="Szarkandi J.G."/>
            <person name="Papp V."/>
            <person name="Albert L."/>
            <person name="Andreopoulos W."/>
            <person name="Angelini C."/>
            <person name="Antonin V."/>
            <person name="Barry K.W."/>
            <person name="Bougher N.L."/>
            <person name="Buchanan P."/>
            <person name="Buyck B."/>
            <person name="Bense V."/>
            <person name="Catcheside P."/>
            <person name="Chovatia M."/>
            <person name="Cooper J."/>
            <person name="Damon W."/>
            <person name="Desjardin D."/>
            <person name="Finy P."/>
            <person name="Geml J."/>
            <person name="Haridas S."/>
            <person name="Hughes K."/>
            <person name="Justo A."/>
            <person name="Karasinski D."/>
            <person name="Kautmanova I."/>
            <person name="Kiss B."/>
            <person name="Kocsube S."/>
            <person name="Kotiranta H."/>
            <person name="LaButti K.M."/>
            <person name="Lechner B.E."/>
            <person name="Liimatainen K."/>
            <person name="Lipzen A."/>
            <person name="Lukacs Z."/>
            <person name="Mihaltcheva S."/>
            <person name="Morgado L.N."/>
            <person name="Niskanen T."/>
            <person name="Noordeloos M.E."/>
            <person name="Ohm R.A."/>
            <person name="Ortiz-Santana B."/>
            <person name="Ovrebo C."/>
            <person name="Racz N."/>
            <person name="Riley R."/>
            <person name="Savchenko A."/>
            <person name="Shiryaev A."/>
            <person name="Soop K."/>
            <person name="Spirin V."/>
            <person name="Szebenyi C."/>
            <person name="Tomsovsky M."/>
            <person name="Tulloss R.E."/>
            <person name="Uehling J."/>
            <person name="Grigoriev I.V."/>
            <person name="Vagvolgyi C."/>
            <person name="Papp T."/>
            <person name="Martin F.M."/>
            <person name="Miettinen O."/>
            <person name="Hibbett D.S."/>
            <person name="Nagy L.G."/>
        </authorList>
    </citation>
    <scope>NUCLEOTIDE SEQUENCE [LARGE SCALE GENOMIC DNA]</scope>
    <source>
        <strain evidence="1 2">FP101781</strain>
    </source>
</reference>
<protein>
    <recommendedName>
        <fullName evidence="3">NACHT domain-containing protein</fullName>
    </recommendedName>
</protein>
<organism evidence="1 2">
    <name type="scientific">Coprinellus micaceus</name>
    <name type="common">Glistening ink-cap mushroom</name>
    <name type="synonym">Coprinus micaceus</name>
    <dbReference type="NCBI Taxonomy" id="71717"/>
    <lineage>
        <taxon>Eukaryota</taxon>
        <taxon>Fungi</taxon>
        <taxon>Dikarya</taxon>
        <taxon>Basidiomycota</taxon>
        <taxon>Agaricomycotina</taxon>
        <taxon>Agaricomycetes</taxon>
        <taxon>Agaricomycetidae</taxon>
        <taxon>Agaricales</taxon>
        <taxon>Agaricineae</taxon>
        <taxon>Psathyrellaceae</taxon>
        <taxon>Coprinellus</taxon>
    </lineage>
</organism>
<evidence type="ECO:0008006" key="3">
    <source>
        <dbReference type="Google" id="ProtNLM"/>
    </source>
</evidence>
<comment type="caution">
    <text evidence="1">The sequence shown here is derived from an EMBL/GenBank/DDBJ whole genome shotgun (WGS) entry which is preliminary data.</text>
</comment>
<accession>A0A4Y7TJY0</accession>
<gene>
    <name evidence="1" type="ORF">FA13DRAFT_1812408</name>
</gene>
<sequence length="478" mass="54329">MKLKDQLEALILNPLRQLRCQFPEADLPKVFIIDGVDEVKVEDSGGTSRKLTLRRRDEDDHLEIISSLFHASKDPAFPFRIIVISRPERVFTEFFASQTQPKHRVKRFFLNKKYAPDSDIRLYLTSKFAEIRRRYNLSPSWPGQDIIEDLVRTASGQFIYAATVIRFVLDGTKPPPAQLQHLLESRTQNGDGGPLDSLDTLYTHILLSSPSPRLAARWIISLNSLSPCPSWASRLLLETEEGEGEHILRPLASLMSIPTSPGDRQSPYRVYHKSLIDFLKDDQRCPGSVRANEGDDNHPEQFLAKSWVALLRSKAPRIGIAPSEQKAFIEILAQPSNAESVSAACSKEVASLGEEELVACDVYWWMSQSFKELFLISRSPTAGGVYSLRNNAWWAFKSIHEKCPTSPGQCRESCKKWREDIKKACTDHGWRVPSRDLELLRDLSQTDPSYGAQECIAWDWRCRNGFSPRQSKFKVKAV</sequence>
<dbReference type="Proteomes" id="UP000298030">
    <property type="component" value="Unassembled WGS sequence"/>
</dbReference>
<evidence type="ECO:0000313" key="2">
    <source>
        <dbReference type="Proteomes" id="UP000298030"/>
    </source>
</evidence>
<name>A0A4Y7TJY0_COPMI</name>
<dbReference type="PANTHER" id="PTHR10039">
    <property type="entry name" value="AMELOGENIN"/>
    <property type="match status" value="1"/>
</dbReference>
<dbReference type="EMBL" id="QPFP01000011">
    <property type="protein sequence ID" value="TEB33809.1"/>
    <property type="molecule type" value="Genomic_DNA"/>
</dbReference>
<evidence type="ECO:0000313" key="1">
    <source>
        <dbReference type="EMBL" id="TEB33809.1"/>
    </source>
</evidence>
<dbReference type="STRING" id="71717.A0A4Y7TJY0"/>
<keyword evidence="2" id="KW-1185">Reference proteome</keyword>
<dbReference type="PANTHER" id="PTHR10039:SF14">
    <property type="entry name" value="NACHT DOMAIN-CONTAINING PROTEIN"/>
    <property type="match status" value="1"/>
</dbReference>
<dbReference type="OrthoDB" id="3262196at2759"/>